<sequence length="157" mass="18169">MKFVNYILVLSMFLTFVSKAQAQYLTDFGINIGASNYLGDIGGKEMIRRDFIFDMKLSQTKPSYGLFFRHRFNESYGITTTLTFANIAGTDAITENPARRERNLSFYNTITELSTRAEYYFYTIHDVGNHGRYCVNFRPYVFAGLGLFHHAPKTKYQ</sequence>
<evidence type="ECO:0000259" key="2">
    <source>
        <dbReference type="Pfam" id="PF19573"/>
    </source>
</evidence>
<evidence type="ECO:0000256" key="1">
    <source>
        <dbReference type="SAM" id="SignalP"/>
    </source>
</evidence>
<feature type="signal peptide" evidence="1">
    <location>
        <begin position="1"/>
        <end position="22"/>
    </location>
</feature>
<dbReference type="KEGG" id="ptan:CRYO30217_02493"/>
<dbReference type="Pfam" id="PF19573">
    <property type="entry name" value="DUF6089"/>
    <property type="match status" value="1"/>
</dbReference>
<feature type="chain" id="PRO_5037135224" description="DUF6089 domain-containing protein" evidence="1">
    <location>
        <begin position="23"/>
        <end position="157"/>
    </location>
</feature>
<reference evidence="3" key="1">
    <citation type="submission" date="2021-04" db="EMBL/GenBank/DDBJ databases">
        <authorList>
            <person name="Rodrigo-Torres L."/>
            <person name="Arahal R. D."/>
            <person name="Lucena T."/>
        </authorList>
    </citation>
    <scope>NUCLEOTIDE SEQUENCE</scope>
    <source>
        <strain evidence="3">AS29M-1</strain>
    </source>
</reference>
<feature type="domain" description="DUF6089" evidence="2">
    <location>
        <begin position="9"/>
        <end position="150"/>
    </location>
</feature>
<protein>
    <recommendedName>
        <fullName evidence="2">DUF6089 domain-containing protein</fullName>
    </recommendedName>
</protein>
<gene>
    <name evidence="3" type="ORF">CRYO30217_02493</name>
</gene>
<accession>A0A916NC59</accession>
<evidence type="ECO:0000313" key="4">
    <source>
        <dbReference type="Proteomes" id="UP000683507"/>
    </source>
</evidence>
<keyword evidence="1" id="KW-0732">Signal</keyword>
<dbReference type="InterPro" id="IPR045743">
    <property type="entry name" value="DUF6089"/>
</dbReference>
<dbReference type="AlphaFoldDB" id="A0A916NC59"/>
<dbReference type="Proteomes" id="UP000683507">
    <property type="component" value="Chromosome"/>
</dbReference>
<name>A0A916NC59_9FLAO</name>
<keyword evidence="4" id="KW-1185">Reference proteome</keyword>
<proteinExistence type="predicted"/>
<dbReference type="RefSeq" id="WP_258542721.1">
    <property type="nucleotide sequence ID" value="NZ_OU015584.1"/>
</dbReference>
<dbReference type="EMBL" id="OU015584">
    <property type="protein sequence ID" value="CAG5084541.1"/>
    <property type="molecule type" value="Genomic_DNA"/>
</dbReference>
<organism evidence="3 4">
    <name type="scientific">Parvicella tangerina</name>
    <dbReference type="NCBI Taxonomy" id="2829795"/>
    <lineage>
        <taxon>Bacteria</taxon>
        <taxon>Pseudomonadati</taxon>
        <taxon>Bacteroidota</taxon>
        <taxon>Flavobacteriia</taxon>
        <taxon>Flavobacteriales</taxon>
        <taxon>Parvicellaceae</taxon>
        <taxon>Parvicella</taxon>
    </lineage>
</organism>
<evidence type="ECO:0000313" key="3">
    <source>
        <dbReference type="EMBL" id="CAG5084541.1"/>
    </source>
</evidence>